<feature type="domain" description="Gp5/Type VI secretion system Vgr protein OB-fold" evidence="2">
    <location>
        <begin position="381"/>
        <end position="444"/>
    </location>
</feature>
<dbReference type="Pfam" id="PF22178">
    <property type="entry name" value="Gp5_trimer_C"/>
    <property type="match status" value="1"/>
</dbReference>
<protein>
    <submittedName>
        <fullName evidence="4">Type VI secretion system tip protein VgrG</fullName>
    </submittedName>
</protein>
<evidence type="ECO:0000259" key="3">
    <source>
        <dbReference type="Pfam" id="PF22178"/>
    </source>
</evidence>
<dbReference type="SUPFAM" id="SSF69255">
    <property type="entry name" value="gp5 N-terminal domain-like"/>
    <property type="match status" value="1"/>
</dbReference>
<dbReference type="Gene3D" id="3.55.50.10">
    <property type="entry name" value="Baseplate protein-like domains"/>
    <property type="match status" value="1"/>
</dbReference>
<name>A0ABT0K9Z1_9GAMM</name>
<dbReference type="InterPro" id="IPR037026">
    <property type="entry name" value="Vgr_OB-fold_dom_sf"/>
</dbReference>
<evidence type="ECO:0000313" key="4">
    <source>
        <dbReference type="EMBL" id="MCL1028869.1"/>
    </source>
</evidence>
<dbReference type="InterPro" id="IPR050708">
    <property type="entry name" value="T6SS_VgrG/RHS"/>
</dbReference>
<dbReference type="NCBIfam" id="TIGR03361">
    <property type="entry name" value="VI_Rhs_Vgr"/>
    <property type="match status" value="1"/>
</dbReference>
<dbReference type="NCBIfam" id="TIGR01646">
    <property type="entry name" value="vgr_GE"/>
    <property type="match status" value="1"/>
</dbReference>
<feature type="domain" description="Gp5/Type VI secretion system Vgr C-terminal trimerisation" evidence="3">
    <location>
        <begin position="461"/>
        <end position="567"/>
    </location>
</feature>
<reference evidence="4" key="1">
    <citation type="submission" date="2021-04" db="EMBL/GenBank/DDBJ databases">
        <title>Genome sequence of Serratia sp. arafor3.</title>
        <authorList>
            <person name="Besaury L."/>
        </authorList>
    </citation>
    <scope>NUCLEOTIDE SEQUENCE</scope>
    <source>
        <strain evidence="4">Arafor3</strain>
    </source>
</reference>
<keyword evidence="5" id="KW-1185">Reference proteome</keyword>
<evidence type="ECO:0000259" key="2">
    <source>
        <dbReference type="Pfam" id="PF04717"/>
    </source>
</evidence>
<dbReference type="EMBL" id="JAGQDC010000004">
    <property type="protein sequence ID" value="MCL1028869.1"/>
    <property type="molecule type" value="Genomic_DNA"/>
</dbReference>
<dbReference type="PANTHER" id="PTHR32305:SF11">
    <property type="entry name" value="TYPE VI SECRETION SYSTEM SPIKE PROTEIN VGRG3"/>
    <property type="match status" value="1"/>
</dbReference>
<dbReference type="InterPro" id="IPR054030">
    <property type="entry name" value="Gp5_Vgr_C"/>
</dbReference>
<dbReference type="InterPro" id="IPR017847">
    <property type="entry name" value="T6SS_RhsGE_Vgr_subset"/>
</dbReference>
<comment type="similarity">
    <text evidence="1">Belongs to the VgrG protein family.</text>
</comment>
<evidence type="ECO:0000313" key="5">
    <source>
        <dbReference type="Proteomes" id="UP001165275"/>
    </source>
</evidence>
<gene>
    <name evidence="4" type="primary">tssI</name>
    <name evidence="4" type="ORF">KAJ71_07500</name>
</gene>
<dbReference type="SUPFAM" id="SSF69349">
    <property type="entry name" value="Phage fibre proteins"/>
    <property type="match status" value="1"/>
</dbReference>
<dbReference type="Pfam" id="PF05954">
    <property type="entry name" value="Phage_GPD"/>
    <property type="match status" value="1"/>
</dbReference>
<dbReference type="Gene3D" id="4.10.220.110">
    <property type="match status" value="1"/>
</dbReference>
<proteinExistence type="inferred from homology"/>
<sequence length="822" mass="90333">MDSGLFFSSQLGELPPDTFDVAGFTLEEGLSTLFTLTVNLVSTRSDIELEAQLLQPGALTVTVSGKEQRTIPGLIASLTQGESGFRRTYYQAVIRPDVWVLSLKQDSRIFHFLSVPDIVNQVLDEHRIPYQSHIQQTYPPREYVTQKRESDLDFILRLMAEVGISFWFEDNELVYGDSHLSMTEGIPLTFNPHIQSPTQGDIAHRLTLGAYMQSRESVLKDREHRRPDHPLQFKQSDPALGGEATQYSVFESYGRYQDDQTGPQLSTVRLEAMQAGTQQGAAETNSIRLMPGTIFTLQGHPVQARNDRWQVITVSHRGEQPAALEEESNGSGTTFTNSLTFAPGNIDWRPSYRYKPLADGDEVATIVGPKGEELYVNELGWVRVHFHWNRYDPADEKASCWVPVSNQWAGDGFGSVTLPRIGQEVLISYLNGDIDRPVVSGRYYNGLNKPPYPLPDNKTKSVWRTKSHKAEGFNELSFEDEAGSEEIYLHAQKDLKALVNNDAHWDIRSNQNSKIGGNSLSDIEGNQETRIKGELTLHTSGKKSELADGESHLQVGSAYVVKAGQEVSVEAGAKITLSAGSELTLKAGGSFIKLAPGAIFTSSSFQVGSGSAGSGQGVNLKMPGVVPLLAAPTLIQQGVLSSDTPYCEECEKCKEGGCAIDEAPVAQYAQSAKKQNTGTGNAKVVLITAYGDYLVEMGDHSALYIETSKQRAFLYDPGGSYRQGMRGSGGFFVDEEASLAAYVGYQKMISTKVIQTNITLSIEDADKVIDAAIEFGEATPGLCARTISRVLSPYYFNETYTLPGSLHEAVDEIEQKNLIKER</sequence>
<evidence type="ECO:0000256" key="1">
    <source>
        <dbReference type="ARBA" id="ARBA00005558"/>
    </source>
</evidence>
<dbReference type="Proteomes" id="UP001165275">
    <property type="component" value="Unassembled WGS sequence"/>
</dbReference>
<accession>A0ABT0K9Z1</accession>
<dbReference type="PANTHER" id="PTHR32305">
    <property type="match status" value="1"/>
</dbReference>
<comment type="caution">
    <text evidence="4">The sequence shown here is derived from an EMBL/GenBank/DDBJ whole genome shotgun (WGS) entry which is preliminary data.</text>
</comment>
<organism evidence="4 5">
    <name type="scientific">Serratia silvae</name>
    <dbReference type="NCBI Taxonomy" id="2824122"/>
    <lineage>
        <taxon>Bacteria</taxon>
        <taxon>Pseudomonadati</taxon>
        <taxon>Pseudomonadota</taxon>
        <taxon>Gammaproteobacteria</taxon>
        <taxon>Enterobacterales</taxon>
        <taxon>Yersiniaceae</taxon>
        <taxon>Serratia</taxon>
    </lineage>
</organism>
<dbReference type="Pfam" id="PF04717">
    <property type="entry name" value="Phage_base_V"/>
    <property type="match status" value="1"/>
</dbReference>
<dbReference type="InterPro" id="IPR006531">
    <property type="entry name" value="Gp5/Vgr_OB"/>
</dbReference>
<dbReference type="Gene3D" id="2.40.50.230">
    <property type="entry name" value="Gp5 N-terminal domain"/>
    <property type="match status" value="1"/>
</dbReference>
<dbReference type="SUPFAM" id="SSF69279">
    <property type="entry name" value="Phage tail proteins"/>
    <property type="match status" value="2"/>
</dbReference>
<dbReference type="RefSeq" id="WP_248945143.1">
    <property type="nucleotide sequence ID" value="NZ_CBCSGY010000044.1"/>
</dbReference>
<dbReference type="InterPro" id="IPR006533">
    <property type="entry name" value="T6SS_Vgr_RhsGE"/>
</dbReference>
<dbReference type="Gene3D" id="2.30.110.50">
    <property type="match status" value="1"/>
</dbReference>